<dbReference type="AlphaFoldDB" id="A0A1D7XJP5"/>
<dbReference type="OrthoDB" id="3732621at2"/>
<organism evidence="2 3">
    <name type="scientific">Clostridium taeniosporum</name>
    <dbReference type="NCBI Taxonomy" id="394958"/>
    <lineage>
        <taxon>Bacteria</taxon>
        <taxon>Bacillati</taxon>
        <taxon>Bacillota</taxon>
        <taxon>Clostridia</taxon>
        <taxon>Eubacteriales</taxon>
        <taxon>Clostridiaceae</taxon>
        <taxon>Clostridium</taxon>
    </lineage>
</organism>
<feature type="domain" description="Flavoprotein" evidence="1">
    <location>
        <begin position="26"/>
        <end position="155"/>
    </location>
</feature>
<proteinExistence type="predicted"/>
<protein>
    <submittedName>
        <fullName evidence="2">Phosphopantothenate--cysteine ligase</fullName>
    </submittedName>
</protein>
<dbReference type="Gene3D" id="3.40.50.1950">
    <property type="entry name" value="Flavin prenyltransferase-like"/>
    <property type="match status" value="1"/>
</dbReference>
<gene>
    <name evidence="2" type="ORF">BGI42_07375</name>
</gene>
<dbReference type="Proteomes" id="UP000094652">
    <property type="component" value="Chromosome"/>
</dbReference>
<keyword evidence="2" id="KW-0436">Ligase</keyword>
<dbReference type="InterPro" id="IPR036551">
    <property type="entry name" value="Flavin_trans-like"/>
</dbReference>
<dbReference type="STRING" id="394958.BGI42_07375"/>
<dbReference type="EMBL" id="CP017253">
    <property type="protein sequence ID" value="AOR23564.1"/>
    <property type="molecule type" value="Genomic_DNA"/>
</dbReference>
<keyword evidence="3" id="KW-1185">Reference proteome</keyword>
<evidence type="ECO:0000313" key="3">
    <source>
        <dbReference type="Proteomes" id="UP000094652"/>
    </source>
</evidence>
<reference evidence="3" key="1">
    <citation type="submission" date="2016-09" db="EMBL/GenBank/DDBJ databases">
        <title>Genomics of Clostridium taeniosporum, an organism which forms endospores with ribbon-like appendages.</title>
        <authorList>
            <person name="Walker J.R."/>
        </authorList>
    </citation>
    <scope>NUCLEOTIDE SEQUENCE [LARGE SCALE GENOMIC DNA]</scope>
    <source>
        <strain evidence="3">1/k</strain>
    </source>
</reference>
<evidence type="ECO:0000313" key="2">
    <source>
        <dbReference type="EMBL" id="AOR23564.1"/>
    </source>
</evidence>
<dbReference type="InterPro" id="IPR003382">
    <property type="entry name" value="Flavoprotein"/>
</dbReference>
<dbReference type="GO" id="GO:0016874">
    <property type="term" value="F:ligase activity"/>
    <property type="evidence" value="ECO:0007669"/>
    <property type="project" value="UniProtKB-KW"/>
</dbReference>
<accession>A0A1D7XJP5</accession>
<name>A0A1D7XJP5_9CLOT</name>
<dbReference type="SUPFAM" id="SSF52507">
    <property type="entry name" value="Homo-oligomeric flavin-containing Cys decarboxylases, HFCD"/>
    <property type="match status" value="1"/>
</dbReference>
<dbReference type="Pfam" id="PF02441">
    <property type="entry name" value="Flavoprotein"/>
    <property type="match status" value="1"/>
</dbReference>
<evidence type="ECO:0000259" key="1">
    <source>
        <dbReference type="Pfam" id="PF02441"/>
    </source>
</evidence>
<sequence>MNFDDIVQVVLKEVMCQLEIKKFKQKEVIVCFTGTNRGLTSIIAELKKLKSKGIRLKAVLSKFASQIIDMDLINKVFSKEDIYIDDALEVNHIYDKKFDLLIGGTCSINSLAKVANGIGDTLPTALISKCILNGTKIVIAKESFEFNKEIPVSYMNMINKNLDKLKSYGIELMNSNNISNLVLNEQYIINSKLNKDIINANEIISKNLVDKKGIYENNSEIEIYKKVISSEDISNNSKDEKIVVPSNSIITALAQDLADELNIEIIKR</sequence>
<dbReference type="KEGG" id="ctae:BGI42_07375"/>